<protein>
    <submittedName>
        <fullName evidence="5">Acyl-CoA hydrolase</fullName>
    </submittedName>
</protein>
<accession>A0A7W6EY83</accession>
<keyword evidence="2 3" id="KW-0378">Hydrolase</keyword>
<dbReference type="GO" id="GO:0006637">
    <property type="term" value="P:acyl-CoA metabolic process"/>
    <property type="evidence" value="ECO:0007669"/>
    <property type="project" value="TreeGrafter"/>
</dbReference>
<dbReference type="EMBL" id="JACIDA010000001">
    <property type="protein sequence ID" value="MBB3870670.1"/>
    <property type="molecule type" value="Genomic_DNA"/>
</dbReference>
<dbReference type="Gene3D" id="3.10.129.10">
    <property type="entry name" value="Hotdog Thioesterase"/>
    <property type="match status" value="2"/>
</dbReference>
<dbReference type="InterPro" id="IPR040170">
    <property type="entry name" value="Cytosol_ACT"/>
</dbReference>
<dbReference type="PANTHER" id="PTHR11049:SF24">
    <property type="entry name" value="CYTOSOLIC ACYL COENZYME A THIOESTER HYDROLASE"/>
    <property type="match status" value="1"/>
</dbReference>
<dbReference type="GO" id="GO:0005829">
    <property type="term" value="C:cytosol"/>
    <property type="evidence" value="ECO:0007669"/>
    <property type="project" value="TreeGrafter"/>
</dbReference>
<feature type="domain" description="HotDog ACOT-type" evidence="4">
    <location>
        <begin position="127"/>
        <end position="239"/>
    </location>
</feature>
<organism evidence="5 6">
    <name type="scientific">Brevundimonas mediterranea</name>
    <dbReference type="NCBI Taxonomy" id="74329"/>
    <lineage>
        <taxon>Bacteria</taxon>
        <taxon>Pseudomonadati</taxon>
        <taxon>Pseudomonadota</taxon>
        <taxon>Alphaproteobacteria</taxon>
        <taxon>Caulobacterales</taxon>
        <taxon>Caulobacteraceae</taxon>
        <taxon>Brevundimonas</taxon>
    </lineage>
</organism>
<dbReference type="InterPro" id="IPR006683">
    <property type="entry name" value="Thioestr_dom"/>
</dbReference>
<dbReference type="Pfam" id="PF03061">
    <property type="entry name" value="4HBT"/>
    <property type="match status" value="2"/>
</dbReference>
<comment type="similarity">
    <text evidence="1">Belongs to the acyl coenzyme A hydrolase family.</text>
</comment>
<dbReference type="GO" id="GO:0052816">
    <property type="term" value="F:long-chain fatty acyl-CoA hydrolase activity"/>
    <property type="evidence" value="ECO:0007669"/>
    <property type="project" value="TreeGrafter"/>
</dbReference>
<dbReference type="RefSeq" id="WP_246331467.1">
    <property type="nucleotide sequence ID" value="NZ_JACIDA010000001.1"/>
</dbReference>
<dbReference type="AlphaFoldDB" id="A0A7W6EY83"/>
<comment type="caution">
    <text evidence="5">The sequence shown here is derived from an EMBL/GenBank/DDBJ whole genome shotgun (WGS) entry which is preliminary data.</text>
</comment>
<sequence>MSVTLIDMVFPGDANHHGTLFGGVGLAHLDKVAFLAAARHARRHSVTAGCERIDFAAPARIGEMVEATGRVVRVGRSSMGVEVELRAEAPVSGERRLCTRGVFNMVAPREAGQGDLPPVPVDDTAPQDGWLRAAEMVFPAWTNHYGTLYGGDALKLMGKAAFICATRRARAVMVMAASNRIDFSSPIREGDMVELASRATRLGRTSVTIEVELWAEGLLTGERRRSAAAEFVMVAVDEAGRPKTICSPATALETA</sequence>
<gene>
    <name evidence="5" type="ORF">GGR11_000184</name>
</gene>
<dbReference type="InterPro" id="IPR029069">
    <property type="entry name" value="HotDog_dom_sf"/>
</dbReference>
<dbReference type="CDD" id="cd03442">
    <property type="entry name" value="BFIT_BACH"/>
    <property type="match status" value="2"/>
</dbReference>
<name>A0A7W6EY83_9CAUL</name>
<dbReference type="SUPFAM" id="SSF54637">
    <property type="entry name" value="Thioesterase/thiol ester dehydrase-isomerase"/>
    <property type="match status" value="2"/>
</dbReference>
<evidence type="ECO:0000256" key="3">
    <source>
        <dbReference type="PROSITE-ProRule" id="PRU01106"/>
    </source>
</evidence>
<dbReference type="PANTHER" id="PTHR11049">
    <property type="entry name" value="ACYL COENZYME A THIOESTER HYDROLASE"/>
    <property type="match status" value="1"/>
</dbReference>
<dbReference type="GO" id="GO:0009062">
    <property type="term" value="P:fatty acid catabolic process"/>
    <property type="evidence" value="ECO:0007669"/>
    <property type="project" value="TreeGrafter"/>
</dbReference>
<reference evidence="5 6" key="1">
    <citation type="submission" date="2020-08" db="EMBL/GenBank/DDBJ databases">
        <title>Genomic Encyclopedia of Type Strains, Phase IV (KMG-IV): sequencing the most valuable type-strain genomes for metagenomic binning, comparative biology and taxonomic classification.</title>
        <authorList>
            <person name="Goeker M."/>
        </authorList>
    </citation>
    <scope>NUCLEOTIDE SEQUENCE [LARGE SCALE GENOMIC DNA]</scope>
    <source>
        <strain evidence="5 6">DSM 14878</strain>
    </source>
</reference>
<evidence type="ECO:0000256" key="1">
    <source>
        <dbReference type="ARBA" id="ARBA00010458"/>
    </source>
</evidence>
<evidence type="ECO:0000259" key="4">
    <source>
        <dbReference type="PROSITE" id="PS51770"/>
    </source>
</evidence>
<feature type="domain" description="HotDog ACOT-type" evidence="4">
    <location>
        <begin position="1"/>
        <end position="111"/>
    </location>
</feature>
<dbReference type="PROSITE" id="PS51770">
    <property type="entry name" value="HOTDOG_ACOT"/>
    <property type="match status" value="2"/>
</dbReference>
<evidence type="ECO:0000313" key="6">
    <source>
        <dbReference type="Proteomes" id="UP000532936"/>
    </source>
</evidence>
<dbReference type="InterPro" id="IPR033120">
    <property type="entry name" value="HOTDOG_ACOT"/>
</dbReference>
<evidence type="ECO:0000313" key="5">
    <source>
        <dbReference type="EMBL" id="MBB3870670.1"/>
    </source>
</evidence>
<proteinExistence type="inferred from homology"/>
<dbReference type="Proteomes" id="UP000532936">
    <property type="component" value="Unassembled WGS sequence"/>
</dbReference>
<evidence type="ECO:0000256" key="2">
    <source>
        <dbReference type="ARBA" id="ARBA00022801"/>
    </source>
</evidence>